<dbReference type="EMBL" id="JBHLUX010000093">
    <property type="protein sequence ID" value="MFC0473348.1"/>
    <property type="molecule type" value="Genomic_DNA"/>
</dbReference>
<accession>A0ABV6KJ37</accession>
<dbReference type="Gene3D" id="3.40.50.1820">
    <property type="entry name" value="alpha/beta hydrolase"/>
    <property type="match status" value="1"/>
</dbReference>
<dbReference type="Proteomes" id="UP001589838">
    <property type="component" value="Unassembled WGS sequence"/>
</dbReference>
<dbReference type="Pfam" id="PF00326">
    <property type="entry name" value="Peptidase_S9"/>
    <property type="match status" value="1"/>
</dbReference>
<dbReference type="InterPro" id="IPR029058">
    <property type="entry name" value="AB_hydrolase_fold"/>
</dbReference>
<protein>
    <submittedName>
        <fullName evidence="2">Alpha/beta hydrolase family protein</fullName>
        <ecNumber evidence="2">3.4.-.-</ecNumber>
    </submittedName>
</protein>
<name>A0ABV6KJ37_9BACI</name>
<reference evidence="2 3" key="1">
    <citation type="submission" date="2024-09" db="EMBL/GenBank/DDBJ databases">
        <authorList>
            <person name="Sun Q."/>
            <person name="Mori K."/>
        </authorList>
    </citation>
    <scope>NUCLEOTIDE SEQUENCE [LARGE SCALE GENOMIC DNA]</scope>
    <source>
        <strain evidence="2 3">NCAIM B.02610</strain>
    </source>
</reference>
<sequence length="262" mass="29638">MITKNIRFYKNSLSAVIHYPEFPKKQHPAVLFVHGFVGSKVGAHRLFVKAAQALTEAGYISFRFDFGGCGESDGDYRDVTVSKQMNELKEAITYVSQLDHVDPEQIILIGHSLGGAITSLTAHQFPEIKQIVLWSPVARPYFDITAIAGDEAIEIAEIEGVYDYHGFLLSHDFFEDLKQHQPLETIELFNGSVLIVHGDQDQDVPKENAMTYANQISQKDTKRLVDFTFIEAADHTFSNTAWEQQLFTKTIQWLGNMRDPRS</sequence>
<dbReference type="EC" id="3.4.-.-" evidence="2"/>
<feature type="domain" description="Peptidase S9 prolyl oligopeptidase catalytic" evidence="1">
    <location>
        <begin position="50"/>
        <end position="256"/>
    </location>
</feature>
<proteinExistence type="predicted"/>
<dbReference type="InterPro" id="IPR001375">
    <property type="entry name" value="Peptidase_S9_cat"/>
</dbReference>
<dbReference type="PANTHER" id="PTHR43265">
    <property type="entry name" value="ESTERASE ESTD"/>
    <property type="match status" value="1"/>
</dbReference>
<gene>
    <name evidence="2" type="ORF">ACFFHM_23295</name>
</gene>
<dbReference type="PANTHER" id="PTHR43265:SF1">
    <property type="entry name" value="ESTERASE ESTD"/>
    <property type="match status" value="1"/>
</dbReference>
<dbReference type="RefSeq" id="WP_335959840.1">
    <property type="nucleotide sequence ID" value="NZ_JAXBLX010000007.1"/>
</dbReference>
<evidence type="ECO:0000313" key="2">
    <source>
        <dbReference type="EMBL" id="MFC0473348.1"/>
    </source>
</evidence>
<comment type="caution">
    <text evidence="2">The sequence shown here is derived from an EMBL/GenBank/DDBJ whole genome shotgun (WGS) entry which is preliminary data.</text>
</comment>
<keyword evidence="2" id="KW-0378">Hydrolase</keyword>
<organism evidence="2 3">
    <name type="scientific">Halalkalibacter kiskunsagensis</name>
    <dbReference type="NCBI Taxonomy" id="1548599"/>
    <lineage>
        <taxon>Bacteria</taxon>
        <taxon>Bacillati</taxon>
        <taxon>Bacillota</taxon>
        <taxon>Bacilli</taxon>
        <taxon>Bacillales</taxon>
        <taxon>Bacillaceae</taxon>
        <taxon>Halalkalibacter</taxon>
    </lineage>
</organism>
<evidence type="ECO:0000259" key="1">
    <source>
        <dbReference type="Pfam" id="PF00326"/>
    </source>
</evidence>
<dbReference type="GO" id="GO:0016787">
    <property type="term" value="F:hydrolase activity"/>
    <property type="evidence" value="ECO:0007669"/>
    <property type="project" value="UniProtKB-KW"/>
</dbReference>
<dbReference type="SUPFAM" id="SSF53474">
    <property type="entry name" value="alpha/beta-Hydrolases"/>
    <property type="match status" value="1"/>
</dbReference>
<keyword evidence="3" id="KW-1185">Reference proteome</keyword>
<evidence type="ECO:0000313" key="3">
    <source>
        <dbReference type="Proteomes" id="UP001589838"/>
    </source>
</evidence>
<dbReference type="InterPro" id="IPR053145">
    <property type="entry name" value="AB_hydrolase_Est10"/>
</dbReference>